<comment type="caution">
    <text evidence="1">The sequence shown here is derived from an EMBL/GenBank/DDBJ whole genome shotgun (WGS) entry which is preliminary data.</text>
</comment>
<protein>
    <recommendedName>
        <fullName evidence="3">SIR2-like domain-containing protein</fullName>
    </recommendedName>
</protein>
<accession>A0ABR9I8H9</accession>
<gene>
    <name evidence="1" type="ORF">H4696_006597</name>
</gene>
<evidence type="ECO:0008006" key="3">
    <source>
        <dbReference type="Google" id="ProtNLM"/>
    </source>
</evidence>
<proteinExistence type="predicted"/>
<evidence type="ECO:0000313" key="2">
    <source>
        <dbReference type="Proteomes" id="UP000631670"/>
    </source>
</evidence>
<name>A0ABR9I8H9_9PSEU</name>
<dbReference type="RefSeq" id="WP_143264971.1">
    <property type="nucleotide sequence ID" value="NZ_JADBEG010000001.1"/>
</dbReference>
<dbReference type="EMBL" id="JADBEG010000001">
    <property type="protein sequence ID" value="MBE1499497.1"/>
    <property type="molecule type" value="Genomic_DNA"/>
</dbReference>
<dbReference type="Proteomes" id="UP000631670">
    <property type="component" value="Unassembled WGS sequence"/>
</dbReference>
<evidence type="ECO:0000313" key="1">
    <source>
        <dbReference type="EMBL" id="MBE1499497.1"/>
    </source>
</evidence>
<reference evidence="1 2" key="1">
    <citation type="submission" date="2020-10" db="EMBL/GenBank/DDBJ databases">
        <title>Sequencing the genomes of 1000 actinobacteria strains.</title>
        <authorList>
            <person name="Klenk H.-P."/>
        </authorList>
    </citation>
    <scope>NUCLEOTIDE SEQUENCE [LARGE SCALE GENOMIC DNA]</scope>
    <source>
        <strain evidence="1 2">DSM 44653</strain>
    </source>
</reference>
<organism evidence="1 2">
    <name type="scientific">Amycolatopsis lexingtonensis</name>
    <dbReference type="NCBI Taxonomy" id="218822"/>
    <lineage>
        <taxon>Bacteria</taxon>
        <taxon>Bacillati</taxon>
        <taxon>Actinomycetota</taxon>
        <taxon>Actinomycetes</taxon>
        <taxon>Pseudonocardiales</taxon>
        <taxon>Pseudonocardiaceae</taxon>
        <taxon>Amycolatopsis</taxon>
    </lineage>
</organism>
<keyword evidence="2" id="KW-1185">Reference proteome</keyword>
<sequence length="515" mass="58963">MWDDVDAKAWCGELDYHVLGQLAHALVESDAYLVVTFANEDIDLERARPYVAELTPAEPAEMIRAHLRARGYRIDLLTTLDEENDLRDCAPRRASEIARLLGAMEDGRFSEEDIKAAIRRRGDEDVAAWFADNEDIPARALAITVALMEGSAYNHVAAAAKKLEDVLSNPENDELWPYLPPDLFEETRAERLRRVRARLRAPEAWQLTDPEPVVFARPGWGARLLAYVWKEYERIRPILQSWMGELNNELPRMSERHNEAMSRFGRMLAKAAEPDPFSWVRPWVDGTRFQQSMAALILSGMCENTVYVQGTKNRVNSWSHHWVDEKFRFTAVLVCRNTFGQNHPEFSLSQLRKLTRNSDKFIQREIVRSLKSMLDEPSNRSLVLSTLPVWILHGGATQQDIATRCALYALRLEGATPLKFSDHESVAVRILFTVLLENPRRRQVVMFGLASWAIRAGTSATLRRDVSRVIELLLTAPDEIFVKRFAFYLRKSFDEDRKTTAALATLTAEVLKEIR</sequence>